<organism evidence="2 3">
    <name type="scientific">Polyporus arcularius HHB13444</name>
    <dbReference type="NCBI Taxonomy" id="1314778"/>
    <lineage>
        <taxon>Eukaryota</taxon>
        <taxon>Fungi</taxon>
        <taxon>Dikarya</taxon>
        <taxon>Basidiomycota</taxon>
        <taxon>Agaricomycotina</taxon>
        <taxon>Agaricomycetes</taxon>
        <taxon>Polyporales</taxon>
        <taxon>Polyporaceae</taxon>
        <taxon>Polyporus</taxon>
    </lineage>
</organism>
<sequence>MSAPNGSAPKVATPPGCAASGTVQPAETAGKITICGWSGVAGSATVSGGPGRPSRRMCLQVQHGSGGRIVAHAMRSFWARWSDILRVRCPTRTFAIGCQGAGRAMPRLRVAYRQATLQSAHIKGRTECADFALPSLLHPLQSTTPPTTTAAAPPASSFLSPTAHPHSLFRFRAYFRSHVRPLSRRSFRRCPLRR</sequence>
<dbReference type="EMBL" id="ML211107">
    <property type="protein sequence ID" value="TFK88587.1"/>
    <property type="molecule type" value="Genomic_DNA"/>
</dbReference>
<keyword evidence="3" id="KW-1185">Reference proteome</keyword>
<dbReference type="Proteomes" id="UP000308197">
    <property type="component" value="Unassembled WGS sequence"/>
</dbReference>
<reference evidence="2 3" key="1">
    <citation type="journal article" date="2019" name="Nat. Ecol. Evol.">
        <title>Megaphylogeny resolves global patterns of mushroom evolution.</title>
        <authorList>
            <person name="Varga T."/>
            <person name="Krizsan K."/>
            <person name="Foldi C."/>
            <person name="Dima B."/>
            <person name="Sanchez-Garcia M."/>
            <person name="Sanchez-Ramirez S."/>
            <person name="Szollosi G.J."/>
            <person name="Szarkandi J.G."/>
            <person name="Papp V."/>
            <person name="Albert L."/>
            <person name="Andreopoulos W."/>
            <person name="Angelini C."/>
            <person name="Antonin V."/>
            <person name="Barry K.W."/>
            <person name="Bougher N.L."/>
            <person name="Buchanan P."/>
            <person name="Buyck B."/>
            <person name="Bense V."/>
            <person name="Catcheside P."/>
            <person name="Chovatia M."/>
            <person name="Cooper J."/>
            <person name="Damon W."/>
            <person name="Desjardin D."/>
            <person name="Finy P."/>
            <person name="Geml J."/>
            <person name="Haridas S."/>
            <person name="Hughes K."/>
            <person name="Justo A."/>
            <person name="Karasinski D."/>
            <person name="Kautmanova I."/>
            <person name="Kiss B."/>
            <person name="Kocsube S."/>
            <person name="Kotiranta H."/>
            <person name="LaButti K.M."/>
            <person name="Lechner B.E."/>
            <person name="Liimatainen K."/>
            <person name="Lipzen A."/>
            <person name="Lukacs Z."/>
            <person name="Mihaltcheva S."/>
            <person name="Morgado L.N."/>
            <person name="Niskanen T."/>
            <person name="Noordeloos M.E."/>
            <person name="Ohm R.A."/>
            <person name="Ortiz-Santana B."/>
            <person name="Ovrebo C."/>
            <person name="Racz N."/>
            <person name="Riley R."/>
            <person name="Savchenko A."/>
            <person name="Shiryaev A."/>
            <person name="Soop K."/>
            <person name="Spirin V."/>
            <person name="Szebenyi C."/>
            <person name="Tomsovsky M."/>
            <person name="Tulloss R.E."/>
            <person name="Uehling J."/>
            <person name="Grigoriev I.V."/>
            <person name="Vagvolgyi C."/>
            <person name="Papp T."/>
            <person name="Martin F.M."/>
            <person name="Miettinen O."/>
            <person name="Hibbett D.S."/>
            <person name="Nagy L.G."/>
        </authorList>
    </citation>
    <scope>NUCLEOTIDE SEQUENCE [LARGE SCALE GENOMIC DNA]</scope>
    <source>
        <strain evidence="2 3">HHB13444</strain>
    </source>
</reference>
<dbReference type="InParanoid" id="A0A5C3PHP8"/>
<accession>A0A5C3PHP8</accession>
<gene>
    <name evidence="2" type="ORF">K466DRAFT_66926</name>
</gene>
<proteinExistence type="predicted"/>
<protein>
    <submittedName>
        <fullName evidence="2">Uncharacterized protein</fullName>
    </submittedName>
</protein>
<dbReference type="AlphaFoldDB" id="A0A5C3PHP8"/>
<feature type="region of interest" description="Disordered" evidence="1">
    <location>
        <begin position="1"/>
        <end position="22"/>
    </location>
</feature>
<evidence type="ECO:0000313" key="2">
    <source>
        <dbReference type="EMBL" id="TFK88587.1"/>
    </source>
</evidence>
<evidence type="ECO:0000313" key="3">
    <source>
        <dbReference type="Proteomes" id="UP000308197"/>
    </source>
</evidence>
<name>A0A5C3PHP8_9APHY</name>
<evidence type="ECO:0000256" key="1">
    <source>
        <dbReference type="SAM" id="MobiDB-lite"/>
    </source>
</evidence>